<dbReference type="InterPro" id="IPR036866">
    <property type="entry name" value="RibonucZ/Hydroxyglut_hydro"/>
</dbReference>
<feature type="domain" description="Metallo-beta-lactamase" evidence="1">
    <location>
        <begin position="31"/>
        <end position="210"/>
    </location>
</feature>
<dbReference type="PANTHER" id="PTHR23131">
    <property type="entry name" value="ENDORIBONUCLEASE LACTB2"/>
    <property type="match status" value="1"/>
</dbReference>
<dbReference type="InterPro" id="IPR001279">
    <property type="entry name" value="Metallo-B-lactamas"/>
</dbReference>
<dbReference type="SMART" id="SM00849">
    <property type="entry name" value="Lactamase_B"/>
    <property type="match status" value="1"/>
</dbReference>
<dbReference type="CDD" id="cd16278">
    <property type="entry name" value="metallo-hydrolase-like_MBL-fold"/>
    <property type="match status" value="1"/>
</dbReference>
<protein>
    <submittedName>
        <fullName evidence="2">MBL fold metallo-hydrolase</fullName>
    </submittedName>
</protein>
<sequence>MNKPQTGIARTVANGVRSILAPNPGVMTYWGTNSYIVGQEQVAVIDPGPEDEAHLDAILRATAGERVTKILITHAHSDHSPLARTLAERTGAAVLGFGPPEAGRNATMQGLAKAGLAGGGEGVDSLFRPDIQISDGDVVSGKDWELEVVHSPGHFAGHLAFRMDDVVFSGDHVMDWSSSLVSPPDGNVRDFMQTSERLASLGARRFLPGHGPDIQEPEERLSWLITHRQARADAILDALGTSPQSVEELARTVYTDTPPEMLPAASRNVFAHLIDMVERGLATANPELGLSAGFSRT</sequence>
<dbReference type="InterPro" id="IPR041516">
    <property type="entry name" value="LACTB2_WH"/>
</dbReference>
<dbReference type="InterPro" id="IPR050662">
    <property type="entry name" value="Sec-metab_biosynth-thioest"/>
</dbReference>
<evidence type="ECO:0000259" key="1">
    <source>
        <dbReference type="SMART" id="SM00849"/>
    </source>
</evidence>
<dbReference type="GO" id="GO:0016787">
    <property type="term" value="F:hydrolase activity"/>
    <property type="evidence" value="ECO:0007669"/>
    <property type="project" value="UniProtKB-KW"/>
</dbReference>
<dbReference type="SUPFAM" id="SSF56281">
    <property type="entry name" value="Metallo-hydrolase/oxidoreductase"/>
    <property type="match status" value="1"/>
</dbReference>
<dbReference type="Gene3D" id="3.60.15.10">
    <property type="entry name" value="Ribonuclease Z/Hydroxyacylglutathione hydrolase-like"/>
    <property type="match status" value="1"/>
</dbReference>
<dbReference type="EMBL" id="VXRY01000309">
    <property type="protein sequence ID" value="MXY33995.1"/>
    <property type="molecule type" value="Genomic_DNA"/>
</dbReference>
<dbReference type="Pfam" id="PF17778">
    <property type="entry name" value="WHD_BLACT"/>
    <property type="match status" value="1"/>
</dbReference>
<dbReference type="AlphaFoldDB" id="A0A6B0Y0R8"/>
<name>A0A6B0Y0R8_9RHOB</name>
<proteinExistence type="predicted"/>
<organism evidence="2">
    <name type="scientific">Boseongicola sp. SB0664_bin_43</name>
    <dbReference type="NCBI Taxonomy" id="2604844"/>
    <lineage>
        <taxon>Bacteria</taxon>
        <taxon>Pseudomonadati</taxon>
        <taxon>Pseudomonadota</taxon>
        <taxon>Alphaproteobacteria</taxon>
        <taxon>Rhodobacterales</taxon>
        <taxon>Paracoccaceae</taxon>
        <taxon>Boseongicola</taxon>
    </lineage>
</organism>
<comment type="caution">
    <text evidence="2">The sequence shown here is derived from an EMBL/GenBank/DDBJ whole genome shotgun (WGS) entry which is preliminary data.</text>
</comment>
<reference evidence="2" key="1">
    <citation type="submission" date="2019-09" db="EMBL/GenBank/DDBJ databases">
        <title>Characterisation of the sponge microbiome using genome-centric metagenomics.</title>
        <authorList>
            <person name="Engelberts J.P."/>
            <person name="Robbins S.J."/>
            <person name="De Goeij J.M."/>
            <person name="Aranda M."/>
            <person name="Bell S.C."/>
            <person name="Webster N.S."/>
        </authorList>
    </citation>
    <scope>NUCLEOTIDE SEQUENCE</scope>
    <source>
        <strain evidence="2">SB0664_bin_43</strain>
    </source>
</reference>
<dbReference type="PANTHER" id="PTHR23131:SF0">
    <property type="entry name" value="ENDORIBONUCLEASE LACTB2"/>
    <property type="match status" value="1"/>
</dbReference>
<dbReference type="InterPro" id="IPR036388">
    <property type="entry name" value="WH-like_DNA-bd_sf"/>
</dbReference>
<accession>A0A6B0Y0R8</accession>
<dbReference type="Gene3D" id="1.10.10.10">
    <property type="entry name" value="Winged helix-like DNA-binding domain superfamily/Winged helix DNA-binding domain"/>
    <property type="match status" value="1"/>
</dbReference>
<keyword evidence="2" id="KW-0378">Hydrolase</keyword>
<evidence type="ECO:0000313" key="2">
    <source>
        <dbReference type="EMBL" id="MXY33995.1"/>
    </source>
</evidence>
<dbReference type="Pfam" id="PF00753">
    <property type="entry name" value="Lactamase_B"/>
    <property type="match status" value="1"/>
</dbReference>
<gene>
    <name evidence="2" type="ORF">F4Y60_07870</name>
</gene>